<evidence type="ECO:0000256" key="1">
    <source>
        <dbReference type="SAM" id="SignalP"/>
    </source>
</evidence>
<dbReference type="EMBL" id="JACHGF010000001">
    <property type="protein sequence ID" value="MBB5282416.1"/>
    <property type="molecule type" value="Genomic_DNA"/>
</dbReference>
<feature type="signal peptide" evidence="1">
    <location>
        <begin position="1"/>
        <end position="24"/>
    </location>
</feature>
<dbReference type="InterPro" id="IPR034660">
    <property type="entry name" value="DinB/YfiT-like"/>
</dbReference>
<evidence type="ECO:0000313" key="4">
    <source>
        <dbReference type="Proteomes" id="UP000557307"/>
    </source>
</evidence>
<sequence>MNRKHALLTLAGGGLLLGAPGVLANSAQGSTDALRDFRHRWQVTKDYSLKVLDKMPEDRYGYVPTPDQMSFGKLFTHTAHWNTFFMGMILNKVPLPEPTDLARTTVRGYFASCHDHCTGIIEQLSDHQLDQTGYGEHGYWKQHSGRDLLLRAFMHTAHHRAQALVYLRLNGLEPPFFEF</sequence>
<proteinExistence type="predicted"/>
<comment type="caution">
    <text evidence="3">The sequence shown here is derived from an EMBL/GenBank/DDBJ whole genome shotgun (WGS) entry which is preliminary data.</text>
</comment>
<feature type="domain" description="DinB-like" evidence="2">
    <location>
        <begin position="44"/>
        <end position="163"/>
    </location>
</feature>
<evidence type="ECO:0000259" key="2">
    <source>
        <dbReference type="Pfam" id="PF12867"/>
    </source>
</evidence>
<reference evidence="3 4" key="1">
    <citation type="submission" date="2020-08" db="EMBL/GenBank/DDBJ databases">
        <title>Genomic Encyclopedia of Type Strains, Phase IV (KMG-IV): sequencing the most valuable type-strain genomes for metagenomic binning, comparative biology and taxonomic classification.</title>
        <authorList>
            <person name="Goeker M."/>
        </authorList>
    </citation>
    <scope>NUCLEOTIDE SEQUENCE [LARGE SCALE GENOMIC DNA]</scope>
    <source>
        <strain evidence="3 4">DSM 105074</strain>
    </source>
</reference>
<dbReference type="Proteomes" id="UP000557307">
    <property type="component" value="Unassembled WGS sequence"/>
</dbReference>
<evidence type="ECO:0000313" key="3">
    <source>
        <dbReference type="EMBL" id="MBB5282416.1"/>
    </source>
</evidence>
<dbReference type="AlphaFoldDB" id="A0A840TE62"/>
<dbReference type="InterPro" id="IPR024775">
    <property type="entry name" value="DinB-like"/>
</dbReference>
<organism evidence="3 4">
    <name type="scientific">Rhabdobacter roseus</name>
    <dbReference type="NCBI Taxonomy" id="1655419"/>
    <lineage>
        <taxon>Bacteria</taxon>
        <taxon>Pseudomonadati</taxon>
        <taxon>Bacteroidota</taxon>
        <taxon>Cytophagia</taxon>
        <taxon>Cytophagales</taxon>
        <taxon>Cytophagaceae</taxon>
        <taxon>Rhabdobacter</taxon>
    </lineage>
</organism>
<protein>
    <submittedName>
        <fullName evidence="3">Putative damage-inducible protein DinB</fullName>
    </submittedName>
</protein>
<dbReference type="RefSeq" id="WP_184170524.1">
    <property type="nucleotide sequence ID" value="NZ_JACHGF010000001.1"/>
</dbReference>
<keyword evidence="4" id="KW-1185">Reference proteome</keyword>
<dbReference type="Pfam" id="PF12867">
    <property type="entry name" value="DinB_2"/>
    <property type="match status" value="1"/>
</dbReference>
<name>A0A840TE62_9BACT</name>
<dbReference type="SUPFAM" id="SSF109854">
    <property type="entry name" value="DinB/YfiT-like putative metalloenzymes"/>
    <property type="match status" value="1"/>
</dbReference>
<gene>
    <name evidence="3" type="ORF">HNQ92_000537</name>
</gene>
<keyword evidence="1" id="KW-0732">Signal</keyword>
<feature type="chain" id="PRO_5032498684" evidence="1">
    <location>
        <begin position="25"/>
        <end position="179"/>
    </location>
</feature>
<accession>A0A840TE62</accession>
<dbReference type="Gene3D" id="1.20.120.450">
    <property type="entry name" value="dinb family like domain"/>
    <property type="match status" value="1"/>
</dbReference>